<gene>
    <name evidence="1" type="ORF">JK363_22970</name>
</gene>
<evidence type="ECO:0000313" key="1">
    <source>
        <dbReference type="EMBL" id="MBL1099477.1"/>
    </source>
</evidence>
<evidence type="ECO:0000313" key="2">
    <source>
        <dbReference type="Proteomes" id="UP000634229"/>
    </source>
</evidence>
<keyword evidence="2" id="KW-1185">Reference proteome</keyword>
<reference evidence="1 2" key="1">
    <citation type="submission" date="2021-01" db="EMBL/GenBank/DDBJ databases">
        <title>WGS of actinomycetes isolated from Thailand.</title>
        <authorList>
            <person name="Thawai C."/>
        </authorList>
    </citation>
    <scope>NUCLEOTIDE SEQUENCE [LARGE SCALE GENOMIC DNA]</scope>
    <source>
        <strain evidence="1 2">CA1R205</strain>
    </source>
</reference>
<name>A0ABS1NH79_9ACTN</name>
<sequence>MPALLASVDPQKLTFRQSQGWTCALCRKPLRADQLLGTVELTYGGGEVTEQVELWVCRPLCREAPDA</sequence>
<comment type="caution">
    <text evidence="1">The sequence shown here is derived from an EMBL/GenBank/DDBJ whole genome shotgun (WGS) entry which is preliminary data.</text>
</comment>
<dbReference type="Proteomes" id="UP000634229">
    <property type="component" value="Unassembled WGS sequence"/>
</dbReference>
<dbReference type="EMBL" id="JAERRF010000013">
    <property type="protein sequence ID" value="MBL1099477.1"/>
    <property type="molecule type" value="Genomic_DNA"/>
</dbReference>
<accession>A0ABS1NH79</accession>
<protein>
    <submittedName>
        <fullName evidence="1">Uncharacterized protein</fullName>
    </submittedName>
</protein>
<proteinExistence type="predicted"/>
<organism evidence="1 2">
    <name type="scientific">Streptomyces coffeae</name>
    <dbReference type="NCBI Taxonomy" id="621382"/>
    <lineage>
        <taxon>Bacteria</taxon>
        <taxon>Bacillati</taxon>
        <taxon>Actinomycetota</taxon>
        <taxon>Actinomycetes</taxon>
        <taxon>Kitasatosporales</taxon>
        <taxon>Streptomycetaceae</taxon>
        <taxon>Streptomyces</taxon>
    </lineage>
</organism>